<dbReference type="Proteomes" id="UP001165083">
    <property type="component" value="Unassembled WGS sequence"/>
</dbReference>
<comment type="caution">
    <text evidence="1">The sequence shown here is derived from an EMBL/GenBank/DDBJ whole genome shotgun (WGS) entry which is preliminary data.</text>
</comment>
<name>A0A9W6WNI4_9STRA</name>
<accession>A0A9W6WNI4</accession>
<protein>
    <submittedName>
        <fullName evidence="1">Unnamed protein product</fullName>
    </submittedName>
</protein>
<sequence>MATSTLVSSNRGKFGIALILLQTSQHQLISCETRPTVLWVKVESAGDAASAGGATRSPDLTTRRMKEVYVSRRTGHVDASVHHQQLSIDRHHLTLLEERKVGSMTATNNEGLQVQGSLFATWNYACCG</sequence>
<proteinExistence type="predicted"/>
<gene>
    <name evidence="1" type="ORF">Plil01_000060800</name>
</gene>
<evidence type="ECO:0000313" key="1">
    <source>
        <dbReference type="EMBL" id="GMF09728.1"/>
    </source>
</evidence>
<dbReference type="AlphaFoldDB" id="A0A9W6WNI4"/>
<evidence type="ECO:0000313" key="2">
    <source>
        <dbReference type="Proteomes" id="UP001165083"/>
    </source>
</evidence>
<dbReference type="EMBL" id="BSXW01000017">
    <property type="protein sequence ID" value="GMF09728.1"/>
    <property type="molecule type" value="Genomic_DNA"/>
</dbReference>
<organism evidence="1 2">
    <name type="scientific">Phytophthora lilii</name>
    <dbReference type="NCBI Taxonomy" id="2077276"/>
    <lineage>
        <taxon>Eukaryota</taxon>
        <taxon>Sar</taxon>
        <taxon>Stramenopiles</taxon>
        <taxon>Oomycota</taxon>
        <taxon>Peronosporomycetes</taxon>
        <taxon>Peronosporales</taxon>
        <taxon>Peronosporaceae</taxon>
        <taxon>Phytophthora</taxon>
    </lineage>
</organism>
<reference evidence="1" key="1">
    <citation type="submission" date="2023-04" db="EMBL/GenBank/DDBJ databases">
        <title>Phytophthora lilii NBRC 32176.</title>
        <authorList>
            <person name="Ichikawa N."/>
            <person name="Sato H."/>
            <person name="Tonouchi N."/>
        </authorList>
    </citation>
    <scope>NUCLEOTIDE SEQUENCE</scope>
    <source>
        <strain evidence="1">NBRC 32176</strain>
    </source>
</reference>
<keyword evidence="2" id="KW-1185">Reference proteome</keyword>